<accession>A0ABD2NZE6</accession>
<name>A0ABD2NZE6_9CUCU</name>
<dbReference type="GO" id="GO:0006310">
    <property type="term" value="P:DNA recombination"/>
    <property type="evidence" value="ECO:0007669"/>
    <property type="project" value="UniProtKB-KW"/>
</dbReference>
<protein>
    <submittedName>
        <fullName evidence="2">Uncharacterized protein</fullName>
    </submittedName>
</protein>
<evidence type="ECO:0000313" key="3">
    <source>
        <dbReference type="Proteomes" id="UP001516400"/>
    </source>
</evidence>
<sequence>MLAKKLKRIITEGKGSKHVAILFPPYIQTYVEELIIARRHCVSDTNEYLFANPNTQNRWLSGYHSVKKLVQESGIENPSLFTSTRLKKQIATILQVIDMTQDELEQFADFMGHTRETYYR</sequence>
<dbReference type="SUPFAM" id="SSF56349">
    <property type="entry name" value="DNA breaking-rejoining enzymes"/>
    <property type="match status" value="1"/>
</dbReference>
<dbReference type="Gene3D" id="1.10.443.10">
    <property type="entry name" value="Intergrase catalytic core"/>
    <property type="match status" value="1"/>
</dbReference>
<evidence type="ECO:0000256" key="1">
    <source>
        <dbReference type="ARBA" id="ARBA00023172"/>
    </source>
</evidence>
<dbReference type="EMBL" id="JABFTP020000165">
    <property type="protein sequence ID" value="KAL3283998.1"/>
    <property type="molecule type" value="Genomic_DNA"/>
</dbReference>
<gene>
    <name evidence="2" type="ORF">HHI36_018168</name>
</gene>
<dbReference type="PANTHER" id="PTHR33480">
    <property type="entry name" value="SET DOMAIN-CONTAINING PROTEIN-RELATED"/>
    <property type="match status" value="1"/>
</dbReference>
<dbReference type="PANTHER" id="PTHR33480:SF1">
    <property type="entry name" value="TYR RECOMBINASE DOMAIN-CONTAINING PROTEIN"/>
    <property type="match status" value="1"/>
</dbReference>
<evidence type="ECO:0000313" key="2">
    <source>
        <dbReference type="EMBL" id="KAL3283998.1"/>
    </source>
</evidence>
<organism evidence="2 3">
    <name type="scientific">Cryptolaemus montrouzieri</name>
    <dbReference type="NCBI Taxonomy" id="559131"/>
    <lineage>
        <taxon>Eukaryota</taxon>
        <taxon>Metazoa</taxon>
        <taxon>Ecdysozoa</taxon>
        <taxon>Arthropoda</taxon>
        <taxon>Hexapoda</taxon>
        <taxon>Insecta</taxon>
        <taxon>Pterygota</taxon>
        <taxon>Neoptera</taxon>
        <taxon>Endopterygota</taxon>
        <taxon>Coleoptera</taxon>
        <taxon>Polyphaga</taxon>
        <taxon>Cucujiformia</taxon>
        <taxon>Coccinelloidea</taxon>
        <taxon>Coccinellidae</taxon>
        <taxon>Scymninae</taxon>
        <taxon>Scymnini</taxon>
        <taxon>Cryptolaemus</taxon>
    </lineage>
</organism>
<comment type="caution">
    <text evidence="2">The sequence shown here is derived from an EMBL/GenBank/DDBJ whole genome shotgun (WGS) entry which is preliminary data.</text>
</comment>
<reference evidence="2 3" key="1">
    <citation type="journal article" date="2021" name="BMC Biol.">
        <title>Horizontally acquired antibacterial genes associated with adaptive radiation of ladybird beetles.</title>
        <authorList>
            <person name="Li H.S."/>
            <person name="Tang X.F."/>
            <person name="Huang Y.H."/>
            <person name="Xu Z.Y."/>
            <person name="Chen M.L."/>
            <person name="Du X.Y."/>
            <person name="Qiu B.Y."/>
            <person name="Chen P.T."/>
            <person name="Zhang W."/>
            <person name="Slipinski A."/>
            <person name="Escalona H.E."/>
            <person name="Waterhouse R.M."/>
            <person name="Zwick A."/>
            <person name="Pang H."/>
        </authorList>
    </citation>
    <scope>NUCLEOTIDE SEQUENCE [LARGE SCALE GENOMIC DNA]</scope>
    <source>
        <strain evidence="2">SYSU2018</strain>
    </source>
</reference>
<dbReference type="Proteomes" id="UP001516400">
    <property type="component" value="Unassembled WGS sequence"/>
</dbReference>
<keyword evidence="1" id="KW-0233">DNA recombination</keyword>
<proteinExistence type="predicted"/>
<dbReference type="InterPro" id="IPR011010">
    <property type="entry name" value="DNA_brk_join_enz"/>
</dbReference>
<keyword evidence="3" id="KW-1185">Reference proteome</keyword>
<dbReference type="AlphaFoldDB" id="A0ABD2NZE6"/>
<dbReference type="InterPro" id="IPR013762">
    <property type="entry name" value="Integrase-like_cat_sf"/>
</dbReference>